<dbReference type="AlphaFoldDB" id="W2IRS8"/>
<feature type="region of interest" description="Disordered" evidence="1">
    <location>
        <begin position="57"/>
        <end position="96"/>
    </location>
</feature>
<sequence>AVSFKRRKLISGLAQVVSSNPAQLHKVGMFSGGFKLQWMMVATVALTLVAATTSCDVTGSESSSASGSVEDWNEAGTDVDGEGEETTFDPLDVGGNGYGYGQGQGQGCPEDALWCPSLGQGLSRDPNNNCEFPPCPP</sequence>
<protein>
    <submittedName>
        <fullName evidence="2">Uncharacterized protein</fullName>
    </submittedName>
</protein>
<feature type="compositionally biased region" description="Acidic residues" evidence="1">
    <location>
        <begin position="71"/>
        <end position="87"/>
    </location>
</feature>
<feature type="non-terminal residue" evidence="2">
    <location>
        <position position="1"/>
    </location>
</feature>
<reference evidence="2" key="1">
    <citation type="submission" date="2013-11" db="EMBL/GenBank/DDBJ databases">
        <title>The Genome Sequence of Phytophthora parasitica CJ05E6.</title>
        <authorList>
            <consortium name="The Broad Institute Genomics Platform"/>
            <person name="Russ C."/>
            <person name="Tyler B."/>
            <person name="Panabieres F."/>
            <person name="Shan W."/>
            <person name="Tripathy S."/>
            <person name="Grunwald N."/>
            <person name="Machado M."/>
            <person name="Johnson C.S."/>
            <person name="Arredondo F."/>
            <person name="Hong C."/>
            <person name="Coffey M."/>
            <person name="Young S.K."/>
            <person name="Zeng Q."/>
            <person name="Gargeya S."/>
            <person name="Fitzgerald M."/>
            <person name="Abouelleil A."/>
            <person name="Alvarado L."/>
            <person name="Chapman S.B."/>
            <person name="Gainer-Dewar J."/>
            <person name="Goldberg J."/>
            <person name="Griggs A."/>
            <person name="Gujja S."/>
            <person name="Hansen M."/>
            <person name="Howarth C."/>
            <person name="Imamovic A."/>
            <person name="Ireland A."/>
            <person name="Larimer J."/>
            <person name="McCowan C."/>
            <person name="Murphy C."/>
            <person name="Pearson M."/>
            <person name="Poon T.W."/>
            <person name="Priest M."/>
            <person name="Roberts A."/>
            <person name="Saif S."/>
            <person name="Shea T."/>
            <person name="Sykes S."/>
            <person name="Wortman J."/>
            <person name="Nusbaum C."/>
            <person name="Birren B."/>
        </authorList>
    </citation>
    <scope>NUCLEOTIDE SEQUENCE [LARGE SCALE GENOMIC DNA]</scope>
    <source>
        <strain evidence="2">CJ05E6</strain>
    </source>
</reference>
<organism evidence="2">
    <name type="scientific">Phytophthora nicotianae</name>
    <name type="common">Potato buckeye rot agent</name>
    <name type="synonym">Phytophthora parasitica</name>
    <dbReference type="NCBI Taxonomy" id="4792"/>
    <lineage>
        <taxon>Eukaryota</taxon>
        <taxon>Sar</taxon>
        <taxon>Stramenopiles</taxon>
        <taxon>Oomycota</taxon>
        <taxon>Peronosporomycetes</taxon>
        <taxon>Peronosporales</taxon>
        <taxon>Peronosporaceae</taxon>
        <taxon>Phytophthora</taxon>
    </lineage>
</organism>
<dbReference type="Proteomes" id="UP000053864">
    <property type="component" value="Unassembled WGS sequence"/>
</dbReference>
<dbReference type="EMBL" id="KI673657">
    <property type="protein sequence ID" value="ETL36934.1"/>
    <property type="molecule type" value="Genomic_DNA"/>
</dbReference>
<accession>W2IRS8</accession>
<evidence type="ECO:0000256" key="1">
    <source>
        <dbReference type="SAM" id="MobiDB-lite"/>
    </source>
</evidence>
<evidence type="ECO:0000313" key="2">
    <source>
        <dbReference type="EMBL" id="ETL36934.1"/>
    </source>
</evidence>
<dbReference type="VEuPathDB" id="FungiDB:PPTG_20188"/>
<name>W2IRS8_PHYNI</name>
<proteinExistence type="predicted"/>
<feature type="compositionally biased region" description="Low complexity" evidence="1">
    <location>
        <begin position="57"/>
        <end position="68"/>
    </location>
</feature>
<gene>
    <name evidence="2" type="ORF">L916_11177</name>
</gene>